<keyword evidence="1" id="KW-0175">Coiled coil</keyword>
<protein>
    <submittedName>
        <fullName evidence="3">Uncharacterized protein</fullName>
    </submittedName>
</protein>
<evidence type="ECO:0000313" key="3">
    <source>
        <dbReference type="EMBL" id="CRY97215.1"/>
    </source>
</evidence>
<feature type="coiled-coil region" evidence="1">
    <location>
        <begin position="34"/>
        <end position="61"/>
    </location>
</feature>
<accession>A0A0H5Q749</accession>
<name>A0A0H5Q749_9ZZZZ</name>
<reference evidence="3" key="1">
    <citation type="submission" date="2015-06" db="EMBL/GenBank/DDBJ databases">
        <authorList>
            <person name="Joergensen T."/>
        </authorList>
    </citation>
    <scope>NUCLEOTIDE SEQUENCE</scope>
    <source>
        <strain evidence="3">RGFK1424</strain>
    </source>
</reference>
<feature type="region of interest" description="Disordered" evidence="2">
    <location>
        <begin position="80"/>
        <end position="117"/>
    </location>
</feature>
<dbReference type="EMBL" id="LN853970">
    <property type="protein sequence ID" value="CRY97215.1"/>
    <property type="molecule type" value="Genomic_DNA"/>
</dbReference>
<proteinExistence type="predicted"/>
<evidence type="ECO:0000256" key="2">
    <source>
        <dbReference type="SAM" id="MobiDB-lite"/>
    </source>
</evidence>
<evidence type="ECO:0000256" key="1">
    <source>
        <dbReference type="SAM" id="Coils"/>
    </source>
</evidence>
<sequence>MTSPHAPLAHILATVAEVREYLGALPRLLDELRYQDAADLLDEARVQLAVLEQDAHALSEGGQLLLDEARWLTEHQASRVAHLQSGGQDSLGKPSLTSPGGDPDELRNLGYANAPLW</sequence>
<dbReference type="AlphaFoldDB" id="A0A0H5Q749"/>
<organism evidence="3">
    <name type="scientific">uncultured prokaryote</name>
    <dbReference type="NCBI Taxonomy" id="198431"/>
    <lineage>
        <taxon>unclassified sequences</taxon>
        <taxon>environmental samples</taxon>
    </lineage>
</organism>
<reference evidence="3" key="2">
    <citation type="submission" date="2015-07" db="EMBL/GenBank/DDBJ databases">
        <title>Plasmids, circular viruses and viroids from rat gut.</title>
        <authorList>
            <person name="Jorgensen T.J."/>
            <person name="Hansen M.A."/>
            <person name="Xu Z."/>
            <person name="Tabak M.A."/>
            <person name="Sorensen S.J."/>
            <person name="Hansen L.H."/>
        </authorList>
    </citation>
    <scope>NUCLEOTIDE SEQUENCE</scope>
    <source>
        <strain evidence="3">RGFK1424</strain>
    </source>
</reference>